<dbReference type="Pfam" id="PF01035">
    <property type="entry name" value="DNA_binding_1"/>
    <property type="match status" value="1"/>
</dbReference>
<keyword evidence="1" id="KW-0227">DNA damage</keyword>
<feature type="region of interest" description="Disordered" evidence="2">
    <location>
        <begin position="37"/>
        <end position="88"/>
    </location>
</feature>
<gene>
    <name evidence="4" type="ORF">JDV75_02635</name>
</gene>
<dbReference type="GO" id="GO:0006281">
    <property type="term" value="P:DNA repair"/>
    <property type="evidence" value="ECO:0007669"/>
    <property type="project" value="InterPro"/>
</dbReference>
<dbReference type="RefSeq" id="WP_198737715.1">
    <property type="nucleotide sequence ID" value="NZ_JAEIOS010000010.1"/>
</dbReference>
<evidence type="ECO:0000259" key="3">
    <source>
        <dbReference type="Pfam" id="PF01035"/>
    </source>
</evidence>
<dbReference type="AlphaFoldDB" id="A0A934I3T1"/>
<accession>A0A934I3T1</accession>
<feature type="compositionally biased region" description="Basic and acidic residues" evidence="2">
    <location>
        <begin position="59"/>
        <end position="77"/>
    </location>
</feature>
<dbReference type="InterPro" id="IPR014048">
    <property type="entry name" value="MethylDNA_cys_MeTrfase_DNA-bd"/>
</dbReference>
<reference evidence="4" key="1">
    <citation type="submission" date="2020-12" db="EMBL/GenBank/DDBJ databases">
        <title>Genome public.</title>
        <authorList>
            <person name="Sun Q."/>
        </authorList>
    </citation>
    <scope>NUCLEOTIDE SEQUENCE</scope>
    <source>
        <strain evidence="4">CCM 8863</strain>
    </source>
</reference>
<dbReference type="EMBL" id="JAEIOS010000010">
    <property type="protein sequence ID" value="MBI8988664.1"/>
    <property type="molecule type" value="Genomic_DNA"/>
</dbReference>
<feature type="domain" description="Methylated-DNA-[protein]-cysteine S-methyltransferase DNA binding" evidence="3">
    <location>
        <begin position="103"/>
        <end position="180"/>
    </location>
</feature>
<sequence length="210" mass="21519">MTQNSSGTVARVLRRLAGAPVVGGTPRLGDPVTIDGECPHMGAVRRAGSGSTPDEGELVDDRDPGEVGDSARRDGRAEGSGGRGPGVGEACANACVEPPLLRRLRRASASIPEGMWASYGDVAAAIGTGARAVGTMLATGSGFTGAHRILRADGTVSEGFRWADDGDDRDPRSLLAAEGVVFTGAGRAARICRMEVDELRALISAPSPRV</sequence>
<dbReference type="Proteomes" id="UP000645966">
    <property type="component" value="Unassembled WGS sequence"/>
</dbReference>
<protein>
    <submittedName>
        <fullName evidence="4">MGMT family protein</fullName>
    </submittedName>
</protein>
<dbReference type="SUPFAM" id="SSF46767">
    <property type="entry name" value="Methylated DNA-protein cysteine methyltransferase, C-terminal domain"/>
    <property type="match status" value="1"/>
</dbReference>
<organism evidence="4 5">
    <name type="scientific">Corynebacterium meridianum</name>
    <dbReference type="NCBI Taxonomy" id="2765363"/>
    <lineage>
        <taxon>Bacteria</taxon>
        <taxon>Bacillati</taxon>
        <taxon>Actinomycetota</taxon>
        <taxon>Actinomycetes</taxon>
        <taxon>Mycobacteriales</taxon>
        <taxon>Corynebacteriaceae</taxon>
        <taxon>Corynebacterium</taxon>
    </lineage>
</organism>
<evidence type="ECO:0000256" key="1">
    <source>
        <dbReference type="ARBA" id="ARBA00022763"/>
    </source>
</evidence>
<comment type="caution">
    <text evidence="4">The sequence shown here is derived from an EMBL/GenBank/DDBJ whole genome shotgun (WGS) entry which is preliminary data.</text>
</comment>
<evidence type="ECO:0000313" key="5">
    <source>
        <dbReference type="Proteomes" id="UP000645966"/>
    </source>
</evidence>
<evidence type="ECO:0000313" key="4">
    <source>
        <dbReference type="EMBL" id="MBI8988664.1"/>
    </source>
</evidence>
<keyword evidence="5" id="KW-1185">Reference proteome</keyword>
<feature type="compositionally biased region" description="Gly residues" evidence="2">
    <location>
        <begin position="78"/>
        <end position="87"/>
    </location>
</feature>
<name>A0A934I3T1_9CORY</name>
<dbReference type="GO" id="GO:0003824">
    <property type="term" value="F:catalytic activity"/>
    <property type="evidence" value="ECO:0007669"/>
    <property type="project" value="InterPro"/>
</dbReference>
<dbReference type="InterPro" id="IPR036388">
    <property type="entry name" value="WH-like_DNA-bd_sf"/>
</dbReference>
<dbReference type="InterPro" id="IPR036217">
    <property type="entry name" value="MethylDNA_cys_MeTrfase_DNAb"/>
</dbReference>
<evidence type="ECO:0000256" key="2">
    <source>
        <dbReference type="SAM" id="MobiDB-lite"/>
    </source>
</evidence>
<proteinExistence type="predicted"/>
<dbReference type="Gene3D" id="1.10.10.10">
    <property type="entry name" value="Winged helix-like DNA-binding domain superfamily/Winged helix DNA-binding domain"/>
    <property type="match status" value="1"/>
</dbReference>